<keyword evidence="2" id="KW-1185">Reference proteome</keyword>
<dbReference type="EMBL" id="CP120629">
    <property type="protein sequence ID" value="WEW59824.1"/>
    <property type="molecule type" value="Genomic_DNA"/>
</dbReference>
<accession>A0AAF0DK95</accession>
<dbReference type="AlphaFoldDB" id="A0AAF0DK95"/>
<gene>
    <name evidence="1" type="ORF">PRK78_005305</name>
</gene>
<organism evidence="1 2">
    <name type="scientific">Emydomyces testavorans</name>
    <dbReference type="NCBI Taxonomy" id="2070801"/>
    <lineage>
        <taxon>Eukaryota</taxon>
        <taxon>Fungi</taxon>
        <taxon>Dikarya</taxon>
        <taxon>Ascomycota</taxon>
        <taxon>Pezizomycotina</taxon>
        <taxon>Eurotiomycetes</taxon>
        <taxon>Eurotiomycetidae</taxon>
        <taxon>Onygenales</taxon>
        <taxon>Nannizziopsiaceae</taxon>
        <taxon>Emydomyces</taxon>
    </lineage>
</organism>
<name>A0AAF0DK95_9EURO</name>
<proteinExistence type="predicted"/>
<sequence>MSLWKSYRNLSPRTRLFFGLGLVAYAAFGLWAEPRVERTLGMVPTEAEKEELQRRISVRVRSVEK</sequence>
<evidence type="ECO:0000313" key="1">
    <source>
        <dbReference type="EMBL" id="WEW59824.1"/>
    </source>
</evidence>
<dbReference type="Proteomes" id="UP001219355">
    <property type="component" value="Chromosome 3"/>
</dbReference>
<protein>
    <submittedName>
        <fullName evidence="1">Uncharacterized protein</fullName>
    </submittedName>
</protein>
<reference evidence="1" key="1">
    <citation type="submission" date="2023-03" db="EMBL/GenBank/DDBJ databases">
        <title>Emydomyces testavorans Genome Sequence.</title>
        <authorList>
            <person name="Hoyer L."/>
        </authorList>
    </citation>
    <scope>NUCLEOTIDE SEQUENCE</scope>
    <source>
        <strain evidence="1">16-2883</strain>
    </source>
</reference>
<evidence type="ECO:0000313" key="2">
    <source>
        <dbReference type="Proteomes" id="UP001219355"/>
    </source>
</evidence>